<keyword evidence="1" id="KW-0479">Metal-binding</keyword>
<keyword evidence="1" id="KW-0862">Zinc</keyword>
<dbReference type="InterPro" id="IPR001841">
    <property type="entry name" value="Znf_RING"/>
</dbReference>
<evidence type="ECO:0000259" key="3">
    <source>
        <dbReference type="PROSITE" id="PS50089"/>
    </source>
</evidence>
<feature type="domain" description="RING-type" evidence="3">
    <location>
        <begin position="182"/>
        <end position="230"/>
    </location>
</feature>
<organism evidence="4 5">
    <name type="scientific">Pythium insidiosum</name>
    <name type="common">Pythiosis disease agent</name>
    <dbReference type="NCBI Taxonomy" id="114742"/>
    <lineage>
        <taxon>Eukaryota</taxon>
        <taxon>Sar</taxon>
        <taxon>Stramenopiles</taxon>
        <taxon>Oomycota</taxon>
        <taxon>Peronosporomycetes</taxon>
        <taxon>Pythiales</taxon>
        <taxon>Pythiaceae</taxon>
        <taxon>Pythium</taxon>
    </lineage>
</organism>
<proteinExistence type="predicted"/>
<keyword evidence="5" id="KW-1185">Reference proteome</keyword>
<keyword evidence="2" id="KW-0472">Membrane</keyword>
<keyword evidence="2" id="KW-0812">Transmembrane</keyword>
<sequence>MFVMINASDNPWMVVLLVFVQVIVPLLQSNAADEDGDGVVTIALMFILAMSVIAFFKFYGIIRALFILRGQASVGYPQATWREYFREAQAYERRRREAAASAAAQQASAPTAEESFDRVMGVIQSMPMEEFKTPEELREASIHELKDRLKRREVEYSGCVERSELVELLVRFRGGPSNNDTCCICCEEYQSGDVMRLLRRCKHEFHLECLDKWAFTSVNADRKPVCPLCNQSLD</sequence>
<accession>A0AAD5LNC8</accession>
<gene>
    <name evidence="4" type="ORF">P43SY_002036</name>
</gene>
<protein>
    <recommendedName>
        <fullName evidence="3">RING-type domain-containing protein</fullName>
    </recommendedName>
</protein>
<name>A0AAD5LNC8_PYTIN</name>
<dbReference type="EMBL" id="JAKCXM010000067">
    <property type="protein sequence ID" value="KAJ0404193.1"/>
    <property type="molecule type" value="Genomic_DNA"/>
</dbReference>
<dbReference type="PANTHER" id="PTHR45676">
    <property type="entry name" value="RING-H2 FINGER PROTEIN ATL51-RELATED"/>
    <property type="match status" value="1"/>
</dbReference>
<dbReference type="Gene3D" id="3.30.40.10">
    <property type="entry name" value="Zinc/RING finger domain, C3HC4 (zinc finger)"/>
    <property type="match status" value="1"/>
</dbReference>
<dbReference type="PANTHER" id="PTHR45676:SF41">
    <property type="entry name" value="RING-H2 FINGER PROTEIN ATL66"/>
    <property type="match status" value="1"/>
</dbReference>
<evidence type="ECO:0000256" key="2">
    <source>
        <dbReference type="SAM" id="Phobius"/>
    </source>
</evidence>
<evidence type="ECO:0000256" key="1">
    <source>
        <dbReference type="PROSITE-ProRule" id="PRU00175"/>
    </source>
</evidence>
<comment type="caution">
    <text evidence="4">The sequence shown here is derived from an EMBL/GenBank/DDBJ whole genome shotgun (WGS) entry which is preliminary data.</text>
</comment>
<dbReference type="SMART" id="SM00184">
    <property type="entry name" value="RING"/>
    <property type="match status" value="1"/>
</dbReference>
<dbReference type="AlphaFoldDB" id="A0AAD5LNC8"/>
<dbReference type="PROSITE" id="PS50089">
    <property type="entry name" value="ZF_RING_2"/>
    <property type="match status" value="1"/>
</dbReference>
<dbReference type="GO" id="GO:0008270">
    <property type="term" value="F:zinc ion binding"/>
    <property type="evidence" value="ECO:0007669"/>
    <property type="project" value="UniProtKB-KW"/>
</dbReference>
<dbReference type="SUPFAM" id="SSF57850">
    <property type="entry name" value="RING/U-box"/>
    <property type="match status" value="1"/>
</dbReference>
<dbReference type="Pfam" id="PF13639">
    <property type="entry name" value="zf-RING_2"/>
    <property type="match status" value="1"/>
</dbReference>
<dbReference type="InterPro" id="IPR013083">
    <property type="entry name" value="Znf_RING/FYVE/PHD"/>
</dbReference>
<evidence type="ECO:0000313" key="4">
    <source>
        <dbReference type="EMBL" id="KAJ0404193.1"/>
    </source>
</evidence>
<keyword evidence="2" id="KW-1133">Transmembrane helix</keyword>
<keyword evidence="1" id="KW-0863">Zinc-finger</keyword>
<dbReference type="Proteomes" id="UP001209570">
    <property type="component" value="Unassembled WGS sequence"/>
</dbReference>
<reference evidence="4" key="1">
    <citation type="submission" date="2021-12" db="EMBL/GenBank/DDBJ databases">
        <title>Prjna785345.</title>
        <authorList>
            <person name="Rujirawat T."/>
            <person name="Krajaejun T."/>
        </authorList>
    </citation>
    <scope>NUCLEOTIDE SEQUENCE</scope>
    <source>
        <strain evidence="4">Pi057C3</strain>
    </source>
</reference>
<evidence type="ECO:0000313" key="5">
    <source>
        <dbReference type="Proteomes" id="UP001209570"/>
    </source>
</evidence>
<feature type="transmembrane region" description="Helical" evidence="2">
    <location>
        <begin position="41"/>
        <end position="62"/>
    </location>
</feature>